<evidence type="ECO:0000313" key="8">
    <source>
        <dbReference type="EMBL" id="GBF04820.1"/>
    </source>
</evidence>
<evidence type="ECO:0000256" key="3">
    <source>
        <dbReference type="ARBA" id="ARBA00022692"/>
    </source>
</evidence>
<evidence type="ECO:0000256" key="6">
    <source>
        <dbReference type="SAM" id="Phobius"/>
    </source>
</evidence>
<comment type="caution">
    <text evidence="8">The sequence shown here is derived from an EMBL/GenBank/DDBJ whole genome shotgun (WGS) entry which is preliminary data.</text>
</comment>
<feature type="transmembrane region" description="Helical" evidence="6">
    <location>
        <begin position="556"/>
        <end position="576"/>
    </location>
</feature>
<dbReference type="OrthoDB" id="8215804at2"/>
<keyword evidence="7" id="KW-0732">Signal</keyword>
<feature type="chain" id="PRO_5014331750" evidence="7">
    <location>
        <begin position="18"/>
        <end position="761"/>
    </location>
</feature>
<keyword evidence="3 6" id="KW-0812">Transmembrane</keyword>
<dbReference type="GO" id="GO:0015093">
    <property type="term" value="F:ferrous iron transmembrane transporter activity"/>
    <property type="evidence" value="ECO:0007669"/>
    <property type="project" value="TreeGrafter"/>
</dbReference>
<dbReference type="RefSeq" id="WP_103128273.1">
    <property type="nucleotide sequence ID" value="NZ_BFAG01000002.1"/>
</dbReference>
<name>A0A2I9D3L6_9DEIO</name>
<comment type="similarity">
    <text evidence="2">Belongs to the oxidase-dependent Fe transporter (OFeT) (TC 9.A.10.1) family.</text>
</comment>
<feature type="transmembrane region" description="Helical" evidence="6">
    <location>
        <begin position="493"/>
        <end position="512"/>
    </location>
</feature>
<keyword evidence="9" id="KW-1185">Reference proteome</keyword>
<feature type="signal peptide" evidence="7">
    <location>
        <begin position="1"/>
        <end position="17"/>
    </location>
</feature>
<keyword evidence="5 6" id="KW-0472">Membrane</keyword>
<evidence type="ECO:0000256" key="4">
    <source>
        <dbReference type="ARBA" id="ARBA00022989"/>
    </source>
</evidence>
<accession>A0A2I9D3L6</accession>
<proteinExistence type="inferred from homology"/>
<dbReference type="GO" id="GO:0033573">
    <property type="term" value="C:high-affinity iron permease complex"/>
    <property type="evidence" value="ECO:0007669"/>
    <property type="project" value="InterPro"/>
</dbReference>
<evidence type="ECO:0000313" key="9">
    <source>
        <dbReference type="Proteomes" id="UP000236569"/>
    </source>
</evidence>
<dbReference type="PANTHER" id="PTHR31632:SF2">
    <property type="entry name" value="PLASMA MEMBRANE IRON PERMEASE"/>
    <property type="match status" value="1"/>
</dbReference>
<feature type="transmembrane region" description="Helical" evidence="6">
    <location>
        <begin position="720"/>
        <end position="743"/>
    </location>
</feature>
<reference evidence="9" key="1">
    <citation type="submission" date="2018-01" db="EMBL/GenBank/DDBJ databases">
        <title>Draft Genome Sequence of the Radioresistant Bacterium Deinococcus aerius TR0125, Isolated from the Higher Atmosphere above Japan.</title>
        <authorList>
            <person name="Satoh K."/>
            <person name="Arai H."/>
            <person name="Sanzen T."/>
            <person name="Kawaguchi Y."/>
            <person name="Hayashi H."/>
            <person name="Yokobori S."/>
            <person name="Yamagishi A."/>
            <person name="Oono Y."/>
            <person name="Narumi I."/>
        </authorList>
    </citation>
    <scope>NUCLEOTIDE SEQUENCE [LARGE SCALE GENOMIC DNA]</scope>
    <source>
        <strain evidence="9">TR0125</strain>
    </source>
</reference>
<feature type="transmembrane region" description="Helical" evidence="6">
    <location>
        <begin position="524"/>
        <end position="550"/>
    </location>
</feature>
<evidence type="ECO:0000256" key="1">
    <source>
        <dbReference type="ARBA" id="ARBA00004141"/>
    </source>
</evidence>
<evidence type="ECO:0000256" key="2">
    <source>
        <dbReference type="ARBA" id="ARBA00008333"/>
    </source>
</evidence>
<feature type="transmembrane region" description="Helical" evidence="6">
    <location>
        <begin position="671"/>
        <end position="700"/>
    </location>
</feature>
<feature type="transmembrane region" description="Helical" evidence="6">
    <location>
        <begin position="639"/>
        <end position="662"/>
    </location>
</feature>
<dbReference type="Proteomes" id="UP000236569">
    <property type="component" value="Unassembled WGS sequence"/>
</dbReference>
<protein>
    <submittedName>
        <fullName evidence="8">Iron permease FTR1</fullName>
    </submittedName>
</protein>
<feature type="transmembrane region" description="Helical" evidence="6">
    <location>
        <begin position="597"/>
        <end position="619"/>
    </location>
</feature>
<gene>
    <name evidence="8" type="ORF">DAERI_020417</name>
</gene>
<comment type="subcellular location">
    <subcellularLocation>
        <location evidence="1">Membrane</location>
        <topology evidence="1">Multi-pass membrane protein</topology>
    </subcellularLocation>
</comment>
<dbReference type="EMBL" id="BFAG01000002">
    <property type="protein sequence ID" value="GBF04820.1"/>
    <property type="molecule type" value="Genomic_DNA"/>
</dbReference>
<dbReference type="Pfam" id="PF03239">
    <property type="entry name" value="FTR1"/>
    <property type="match status" value="1"/>
</dbReference>
<dbReference type="PANTHER" id="PTHR31632">
    <property type="entry name" value="IRON TRANSPORTER FTH1"/>
    <property type="match status" value="1"/>
</dbReference>
<dbReference type="InterPro" id="IPR004923">
    <property type="entry name" value="FTR1/Fip1/EfeU"/>
</dbReference>
<organism evidence="8 9">
    <name type="scientific">Deinococcus aerius</name>
    <dbReference type="NCBI Taxonomy" id="200253"/>
    <lineage>
        <taxon>Bacteria</taxon>
        <taxon>Thermotogati</taxon>
        <taxon>Deinococcota</taxon>
        <taxon>Deinococci</taxon>
        <taxon>Deinococcales</taxon>
        <taxon>Deinococcaceae</taxon>
        <taxon>Deinococcus</taxon>
    </lineage>
</organism>
<sequence length="761" mass="81647">MRRLLPLLLTLASTAGAADLATAAQTVRTALSDAQVELILDPQHAATLTRQAQTTFQRDLAPALREVDPAIARQVAGDLERAVKAAGRDDEANFAAARSLAWTGLLSGAYRALEGAVRANDVVAARRWLPLREYRPANRFTRLNADVTEAVEALARGEIQPQAALLGVRADLLDGYQARLADALTHLGQAQTQGYRIRAAEQAALARGYFEVLAPTYREQRGEAALKTAREAFVALPGSLPRVTTLINGFRAAPLSERERARRASQALRYLNLVLVEYARGVSGAEGHVVVKRDLEITEARTFLSGAAGAFGDLAPLLGDQSGADRARQAFETLAADLDRAARQENVPSAARVQQGVKALSAQLSTLFPAAWQRHDASGDLDVIRSQLDAAVRAAASGDYDLAESGRLDAYATLEGGPEARIAVFAPDLKLRLEDLFWNGEQPKGLARLIRERGDAAAFGQTRAQLDVALDDTAKLLGTDAAPAAVATNAGVIVFREGLEAVLILAALMGSLRRKQVRHLRRPMWAGAALALVASVLTWLLMQGTLGLFARFGEKLSAVVSVIAIGVLLVIMNWFFHNVYWTDRMAAFQQQKHHLMGGRVGGHLAQVLGLVVLGFTSIYREGFETVLFLQSLVLQSGTGVVLTGTGLGLAAVLGVGVLVFALQAKLPMKKLLVWTGGMICAVLFVMVGNTVHTLQLVGWLPVHALPASFPAWAGLWSGLYATWEGVVLQVVAVVAVMGSYFLAEGLKERQLHRRLAASPSR</sequence>
<evidence type="ECO:0000256" key="7">
    <source>
        <dbReference type="SAM" id="SignalP"/>
    </source>
</evidence>
<evidence type="ECO:0000256" key="5">
    <source>
        <dbReference type="ARBA" id="ARBA00023136"/>
    </source>
</evidence>
<keyword evidence="4 6" id="KW-1133">Transmembrane helix</keyword>
<dbReference type="AlphaFoldDB" id="A0A2I9D3L6"/>